<gene>
    <name evidence="2" type="ORF">KIPB_010661</name>
</gene>
<name>A0A9K3D4W2_9EUKA</name>
<feature type="region of interest" description="Disordered" evidence="1">
    <location>
        <begin position="135"/>
        <end position="154"/>
    </location>
</feature>
<dbReference type="AlphaFoldDB" id="A0A9K3D4W2"/>
<organism evidence="2 3">
    <name type="scientific">Kipferlia bialata</name>
    <dbReference type="NCBI Taxonomy" id="797122"/>
    <lineage>
        <taxon>Eukaryota</taxon>
        <taxon>Metamonada</taxon>
        <taxon>Carpediemonas-like organisms</taxon>
        <taxon>Kipferlia</taxon>
    </lineage>
</organism>
<protein>
    <submittedName>
        <fullName evidence="2">Uncharacterized protein</fullName>
    </submittedName>
</protein>
<sequence length="399" mass="44823">ALVTCSSPVSGVGGRAAYIHTLVPSDTGHTVSTETIEHHWVSKPHLKVCLGGKVYFFMTRFIKFVAILSLDTLEWHERVIGNPLFHCNQSHIRAVWALDGLIFIVVEHDKPREYPGKGIDYRWSTWVYNPEAQADTEQHHTPVDTQTYHRPNGDKVGSGPMGFAELPGVLREIRNVEWAKCDMPKCIVNTEMRWDSIIKTPIQPVVVGGRAYFHTTRGMLSFGRSLEPGQTDSGRFAPAYDYYLHPYVQDISTGFTFNVKSYTTLYAVGHHILILPCTTDAQTYGYKTYALRPEVYAYDTVSSEYILWTSGIDLIMYDMHEIAGPAILFEPETVLAAKVQNITGPGVIWLEVDQSLLLSHGGDRLGAQPREVAYLELGVEEAEAEGDEESSEESLFWTF</sequence>
<dbReference type="Proteomes" id="UP000265618">
    <property type="component" value="Unassembled WGS sequence"/>
</dbReference>
<proteinExistence type="predicted"/>
<evidence type="ECO:0000256" key="1">
    <source>
        <dbReference type="SAM" id="MobiDB-lite"/>
    </source>
</evidence>
<reference evidence="2 3" key="1">
    <citation type="journal article" date="2018" name="PLoS ONE">
        <title>The draft genome of Kipferlia bialata reveals reductive genome evolution in fornicate parasites.</title>
        <authorList>
            <person name="Tanifuji G."/>
            <person name="Takabayashi S."/>
            <person name="Kume K."/>
            <person name="Takagi M."/>
            <person name="Nakayama T."/>
            <person name="Kamikawa R."/>
            <person name="Inagaki Y."/>
            <person name="Hashimoto T."/>
        </authorList>
    </citation>
    <scope>NUCLEOTIDE SEQUENCE [LARGE SCALE GENOMIC DNA]</scope>
    <source>
        <strain evidence="2">NY0173</strain>
    </source>
</reference>
<accession>A0A9K3D4W2</accession>
<evidence type="ECO:0000313" key="3">
    <source>
        <dbReference type="Proteomes" id="UP000265618"/>
    </source>
</evidence>
<dbReference type="EMBL" id="BDIP01004052">
    <property type="protein sequence ID" value="GIQ88415.1"/>
    <property type="molecule type" value="Genomic_DNA"/>
</dbReference>
<feature type="non-terminal residue" evidence="2">
    <location>
        <position position="1"/>
    </location>
</feature>
<evidence type="ECO:0000313" key="2">
    <source>
        <dbReference type="EMBL" id="GIQ88415.1"/>
    </source>
</evidence>
<comment type="caution">
    <text evidence="2">The sequence shown here is derived from an EMBL/GenBank/DDBJ whole genome shotgun (WGS) entry which is preliminary data.</text>
</comment>
<keyword evidence="3" id="KW-1185">Reference proteome</keyword>